<evidence type="ECO:0008006" key="3">
    <source>
        <dbReference type="Google" id="ProtNLM"/>
    </source>
</evidence>
<name>A0ABT8R837_9BACT</name>
<protein>
    <recommendedName>
        <fullName evidence="3">DUF3575 domain-containing protein</fullName>
    </recommendedName>
</protein>
<keyword evidence="2" id="KW-1185">Reference proteome</keyword>
<dbReference type="RefSeq" id="WP_302039060.1">
    <property type="nucleotide sequence ID" value="NZ_JAUKPO010000010.1"/>
</dbReference>
<evidence type="ECO:0000313" key="1">
    <source>
        <dbReference type="EMBL" id="MDO1448259.1"/>
    </source>
</evidence>
<gene>
    <name evidence="1" type="ORF">Q0590_18435</name>
</gene>
<proteinExistence type="predicted"/>
<comment type="caution">
    <text evidence="1">The sequence shown here is derived from an EMBL/GenBank/DDBJ whole genome shotgun (WGS) entry which is preliminary data.</text>
</comment>
<evidence type="ECO:0000313" key="2">
    <source>
        <dbReference type="Proteomes" id="UP001168528"/>
    </source>
</evidence>
<sequence>MKRMYRLLILAWMGSLLLYSHTTFSQRVEARNALYLEMGGNAYIYSLNYERIFLPEKYIKVGARAGISLLPKNNLTAPYPIVPLEVLAFTGKRNHHFETGIGLTPFVGYVTYAGARGSDYERERLQAATTFRLGYRYQKPEGGFMLRAGYMPILNPDGYMIFWAGISIGKSF</sequence>
<accession>A0ABT8R837</accession>
<organism evidence="1 2">
    <name type="scientific">Rhodocytophaga aerolata</name>
    <dbReference type="NCBI Taxonomy" id="455078"/>
    <lineage>
        <taxon>Bacteria</taxon>
        <taxon>Pseudomonadati</taxon>
        <taxon>Bacteroidota</taxon>
        <taxon>Cytophagia</taxon>
        <taxon>Cytophagales</taxon>
        <taxon>Rhodocytophagaceae</taxon>
        <taxon>Rhodocytophaga</taxon>
    </lineage>
</organism>
<dbReference type="EMBL" id="JAUKPO010000010">
    <property type="protein sequence ID" value="MDO1448259.1"/>
    <property type="molecule type" value="Genomic_DNA"/>
</dbReference>
<reference evidence="1" key="1">
    <citation type="submission" date="2023-07" db="EMBL/GenBank/DDBJ databases">
        <title>The genome sequence of Rhodocytophaga aerolata KACC 12507.</title>
        <authorList>
            <person name="Zhang X."/>
        </authorList>
    </citation>
    <scope>NUCLEOTIDE SEQUENCE</scope>
    <source>
        <strain evidence="1">KACC 12507</strain>
    </source>
</reference>
<dbReference type="Proteomes" id="UP001168528">
    <property type="component" value="Unassembled WGS sequence"/>
</dbReference>